<evidence type="ECO:0008006" key="10">
    <source>
        <dbReference type="Google" id="ProtNLM"/>
    </source>
</evidence>
<keyword evidence="3 7" id="KW-0812">Transmembrane</keyword>
<feature type="region of interest" description="Disordered" evidence="6">
    <location>
        <begin position="1"/>
        <end position="24"/>
    </location>
</feature>
<evidence type="ECO:0000313" key="9">
    <source>
        <dbReference type="Proteomes" id="UP000019471"/>
    </source>
</evidence>
<evidence type="ECO:0000256" key="3">
    <source>
        <dbReference type="ARBA" id="ARBA00022692"/>
    </source>
</evidence>
<dbReference type="Proteomes" id="UP000019471">
    <property type="component" value="Unassembled WGS sequence"/>
</dbReference>
<dbReference type="SUPFAM" id="SSF103473">
    <property type="entry name" value="MFS general substrate transporter"/>
    <property type="match status" value="1"/>
</dbReference>
<accession>W9WDB6</accession>
<comment type="subcellular location">
    <subcellularLocation>
        <location evidence="1">Membrane</location>
        <topology evidence="1">Multi-pass membrane protein</topology>
    </subcellularLocation>
</comment>
<evidence type="ECO:0000256" key="1">
    <source>
        <dbReference type="ARBA" id="ARBA00004141"/>
    </source>
</evidence>
<keyword evidence="4 7" id="KW-1133">Transmembrane helix</keyword>
<dbReference type="GO" id="GO:0022857">
    <property type="term" value="F:transmembrane transporter activity"/>
    <property type="evidence" value="ECO:0007669"/>
    <property type="project" value="TreeGrafter"/>
</dbReference>
<evidence type="ECO:0000313" key="8">
    <source>
        <dbReference type="EMBL" id="EXJ65918.1"/>
    </source>
</evidence>
<evidence type="ECO:0000256" key="4">
    <source>
        <dbReference type="ARBA" id="ARBA00022989"/>
    </source>
</evidence>
<keyword evidence="5 7" id="KW-0472">Membrane</keyword>
<dbReference type="HOGENOM" id="CLU_114183_0_0_1"/>
<name>W9WDB6_9EURO</name>
<evidence type="ECO:0000256" key="5">
    <source>
        <dbReference type="ARBA" id="ARBA00023136"/>
    </source>
</evidence>
<dbReference type="PANTHER" id="PTHR43791:SF1">
    <property type="entry name" value="ALLANTOATE PERMEASE"/>
    <property type="match status" value="1"/>
</dbReference>
<evidence type="ECO:0000256" key="2">
    <source>
        <dbReference type="ARBA" id="ARBA00022448"/>
    </source>
</evidence>
<dbReference type="RefSeq" id="XP_007749658.1">
    <property type="nucleotide sequence ID" value="XM_007751468.1"/>
</dbReference>
<dbReference type="Gene3D" id="1.20.1250.20">
    <property type="entry name" value="MFS general substrate transporter like domains"/>
    <property type="match status" value="2"/>
</dbReference>
<feature type="transmembrane region" description="Helical" evidence="7">
    <location>
        <begin position="101"/>
        <end position="121"/>
    </location>
</feature>
<dbReference type="OrthoDB" id="6730379at2759"/>
<gene>
    <name evidence="8" type="ORF">A1O5_10894</name>
</gene>
<dbReference type="PANTHER" id="PTHR43791">
    <property type="entry name" value="PERMEASE-RELATED"/>
    <property type="match status" value="1"/>
</dbReference>
<organism evidence="8 9">
    <name type="scientific">Cladophialophora psammophila CBS 110553</name>
    <dbReference type="NCBI Taxonomy" id="1182543"/>
    <lineage>
        <taxon>Eukaryota</taxon>
        <taxon>Fungi</taxon>
        <taxon>Dikarya</taxon>
        <taxon>Ascomycota</taxon>
        <taxon>Pezizomycotina</taxon>
        <taxon>Eurotiomycetes</taxon>
        <taxon>Chaetothyriomycetidae</taxon>
        <taxon>Chaetothyriales</taxon>
        <taxon>Herpotrichiellaceae</taxon>
        <taxon>Cladophialophora</taxon>
    </lineage>
</organism>
<feature type="compositionally biased region" description="Polar residues" evidence="6">
    <location>
        <begin position="9"/>
        <end position="20"/>
    </location>
</feature>
<keyword evidence="2" id="KW-0813">Transport</keyword>
<keyword evidence="9" id="KW-1185">Reference proteome</keyword>
<comment type="caution">
    <text evidence="8">The sequence shown here is derived from an EMBL/GenBank/DDBJ whole genome shotgun (WGS) entry which is preliminary data.</text>
</comment>
<protein>
    <recommendedName>
        <fullName evidence="10">Major facilitator superfamily (MFS) profile domain-containing protein</fullName>
    </recommendedName>
</protein>
<dbReference type="eggNOG" id="KOG2533">
    <property type="taxonomic scope" value="Eukaryota"/>
</dbReference>
<dbReference type="GO" id="GO:0016020">
    <property type="term" value="C:membrane"/>
    <property type="evidence" value="ECO:0007669"/>
    <property type="project" value="UniProtKB-SubCell"/>
</dbReference>
<evidence type="ECO:0000256" key="7">
    <source>
        <dbReference type="SAM" id="Phobius"/>
    </source>
</evidence>
<dbReference type="GeneID" id="19195585"/>
<dbReference type="AlphaFoldDB" id="W9WDB6"/>
<sequence>MAAKESPSFEVSASPDTTRTAKPASMKNGDAALELLISTGDLKQPTDPKRIQRLLQRIKHHIMPLICTVYFLQYLDNTSISYASVTGFRESAHLVGDQFKWVASIFFFGHLTFEFPTIYILQMFPLAKYSFASLMVCRFFLGAAEATIVPACVVFTSQSYKKEEQAFRVGIWLSICRFSQMFGGHFAYGVGRHVGGDVHAALKGWQIIF</sequence>
<reference evidence="8 9" key="1">
    <citation type="submission" date="2013-03" db="EMBL/GenBank/DDBJ databases">
        <title>The Genome Sequence of Cladophialophora psammophila CBS 110553.</title>
        <authorList>
            <consortium name="The Broad Institute Genomics Platform"/>
            <person name="Cuomo C."/>
            <person name="de Hoog S."/>
            <person name="Gorbushina A."/>
            <person name="Walker B."/>
            <person name="Young S.K."/>
            <person name="Zeng Q."/>
            <person name="Gargeya S."/>
            <person name="Fitzgerald M."/>
            <person name="Haas B."/>
            <person name="Abouelleil A."/>
            <person name="Allen A.W."/>
            <person name="Alvarado L."/>
            <person name="Arachchi H.M."/>
            <person name="Berlin A.M."/>
            <person name="Chapman S.B."/>
            <person name="Gainer-Dewar J."/>
            <person name="Goldberg J."/>
            <person name="Griggs A."/>
            <person name="Gujja S."/>
            <person name="Hansen M."/>
            <person name="Howarth C."/>
            <person name="Imamovic A."/>
            <person name="Ireland A."/>
            <person name="Larimer J."/>
            <person name="McCowan C."/>
            <person name="Murphy C."/>
            <person name="Pearson M."/>
            <person name="Poon T.W."/>
            <person name="Priest M."/>
            <person name="Roberts A."/>
            <person name="Saif S."/>
            <person name="Shea T."/>
            <person name="Sisk P."/>
            <person name="Sykes S."/>
            <person name="Wortman J."/>
            <person name="Nusbaum C."/>
            <person name="Birren B."/>
        </authorList>
    </citation>
    <scope>NUCLEOTIDE SEQUENCE [LARGE SCALE GENOMIC DNA]</scope>
    <source>
        <strain evidence="8 9">CBS 110553</strain>
    </source>
</reference>
<proteinExistence type="predicted"/>
<dbReference type="EMBL" id="AMGX01000022">
    <property type="protein sequence ID" value="EXJ65918.1"/>
    <property type="molecule type" value="Genomic_DNA"/>
</dbReference>
<dbReference type="InterPro" id="IPR036259">
    <property type="entry name" value="MFS_trans_sf"/>
</dbReference>
<evidence type="ECO:0000256" key="6">
    <source>
        <dbReference type="SAM" id="MobiDB-lite"/>
    </source>
</evidence>